<evidence type="ECO:0000256" key="1">
    <source>
        <dbReference type="SAM" id="SignalP"/>
    </source>
</evidence>
<protein>
    <submittedName>
        <fullName evidence="2">Uncharacterized protein</fullName>
    </submittedName>
</protein>
<name>A0ABR4PJU5_9HELO</name>
<accession>A0ABR4PJU5</accession>
<reference evidence="2 3" key="1">
    <citation type="submission" date="2024-06" db="EMBL/GenBank/DDBJ databases">
        <title>Complete genome of Phlyctema vagabunda strain 19-DSS-EL-015.</title>
        <authorList>
            <person name="Fiorenzani C."/>
        </authorList>
    </citation>
    <scope>NUCLEOTIDE SEQUENCE [LARGE SCALE GENOMIC DNA]</scope>
    <source>
        <strain evidence="2 3">19-DSS-EL-015</strain>
    </source>
</reference>
<proteinExistence type="predicted"/>
<sequence length="149" mass="16051">MNRSVIILACMYVAFANALPAAPLSPRAFHSCSVFIQRWSDNSFDIYDYNFSPAPSASEPWNYIISAESIPLSAGQQLPPTTIGSNTLIITNVANPSTEAPNTDPGRLSFTWGDQSWNTFEGAACSTTPRGDRFGAAPTNTSCTFQCDA</sequence>
<feature type="chain" id="PRO_5045564352" evidence="1">
    <location>
        <begin position="19"/>
        <end position="149"/>
    </location>
</feature>
<feature type="signal peptide" evidence="1">
    <location>
        <begin position="1"/>
        <end position="18"/>
    </location>
</feature>
<keyword evidence="3" id="KW-1185">Reference proteome</keyword>
<keyword evidence="1" id="KW-0732">Signal</keyword>
<organism evidence="2 3">
    <name type="scientific">Phlyctema vagabunda</name>
    <dbReference type="NCBI Taxonomy" id="108571"/>
    <lineage>
        <taxon>Eukaryota</taxon>
        <taxon>Fungi</taxon>
        <taxon>Dikarya</taxon>
        <taxon>Ascomycota</taxon>
        <taxon>Pezizomycotina</taxon>
        <taxon>Leotiomycetes</taxon>
        <taxon>Helotiales</taxon>
        <taxon>Dermateaceae</taxon>
        <taxon>Phlyctema</taxon>
    </lineage>
</organism>
<comment type="caution">
    <text evidence="2">The sequence shown here is derived from an EMBL/GenBank/DDBJ whole genome shotgun (WGS) entry which is preliminary data.</text>
</comment>
<gene>
    <name evidence="2" type="ORF">PVAG01_05358</name>
</gene>
<dbReference type="EMBL" id="JBFCZG010000004">
    <property type="protein sequence ID" value="KAL3423611.1"/>
    <property type="molecule type" value="Genomic_DNA"/>
</dbReference>
<dbReference type="Proteomes" id="UP001629113">
    <property type="component" value="Unassembled WGS sequence"/>
</dbReference>
<evidence type="ECO:0000313" key="3">
    <source>
        <dbReference type="Proteomes" id="UP001629113"/>
    </source>
</evidence>
<evidence type="ECO:0000313" key="2">
    <source>
        <dbReference type="EMBL" id="KAL3423611.1"/>
    </source>
</evidence>